<reference evidence="2" key="1">
    <citation type="submission" date="2021-02" db="EMBL/GenBank/DDBJ databases">
        <title>Natronogracilivirga saccharolytica gen. nov. sp. nov. a new anaerobic, haloalkiliphilic carbohydrate-fermenting bacterium from soda lake and proposing of Cyclonatronumiaceae fam. nov. in the phylum Balneolaeota.</title>
        <authorList>
            <person name="Zhilina T.N."/>
            <person name="Sorokin D.Y."/>
            <person name="Zavarzina D.G."/>
            <person name="Toshchakov S.V."/>
            <person name="Kublanov I.V."/>
        </authorList>
    </citation>
    <scope>NUCLEOTIDE SEQUENCE</scope>
    <source>
        <strain evidence="2">Z-1702</strain>
    </source>
</reference>
<dbReference type="GO" id="GO:0005737">
    <property type="term" value="C:cytoplasm"/>
    <property type="evidence" value="ECO:0007669"/>
    <property type="project" value="TreeGrafter"/>
</dbReference>
<gene>
    <name evidence="2" type="ORF">NATSA_00335</name>
</gene>
<accession>A0A8J7RNU6</accession>
<evidence type="ECO:0000313" key="2">
    <source>
        <dbReference type="EMBL" id="MBP3191099.1"/>
    </source>
</evidence>
<evidence type="ECO:0000259" key="1">
    <source>
        <dbReference type="Pfam" id="PF01370"/>
    </source>
</evidence>
<dbReference type="PANTHER" id="PTHR48079">
    <property type="entry name" value="PROTEIN YEEZ"/>
    <property type="match status" value="1"/>
</dbReference>
<dbReference type="PANTHER" id="PTHR48079:SF6">
    <property type="entry name" value="NAD(P)-BINDING DOMAIN-CONTAINING PROTEIN-RELATED"/>
    <property type="match status" value="1"/>
</dbReference>
<dbReference type="Proteomes" id="UP000673975">
    <property type="component" value="Unassembled WGS sequence"/>
</dbReference>
<dbReference type="Gene3D" id="3.40.50.720">
    <property type="entry name" value="NAD(P)-binding Rossmann-like Domain"/>
    <property type="match status" value="1"/>
</dbReference>
<comment type="caution">
    <text evidence="2">The sequence shown here is derived from an EMBL/GenBank/DDBJ whole genome shotgun (WGS) entry which is preliminary data.</text>
</comment>
<sequence>MKAFVTGGTGFIGSHLTDQLLKRQNDQIFCLIRGDSKWLHDKDIKIIKGSLQDLPALREGIDGSDVVFHIAGMVKAPDQRTFDKANVEATENVLRLCMKYKVPKLVVLSSLAACGPSFSRPLTESDPLMPVTRYGESKKRMEEMIHDTADESISVSIIRPPAVYGPREDQIFSVFQMASWKLFPIIGNKNGKISLIHVNDLIEGILLAARNKTPGVSTYFISSEEIYTWDEIRKATEIAFEHKIFPFTVKPRLVEHIGSIAEKSASLIGRYPVINRDKARELGMQWTCSVEKAKSDLDFRQKTSLQEGISNTIHWYKKHHWL</sequence>
<dbReference type="Pfam" id="PF01370">
    <property type="entry name" value="Epimerase"/>
    <property type="match status" value="1"/>
</dbReference>
<keyword evidence="3" id="KW-1185">Reference proteome</keyword>
<name>A0A8J7RNU6_9BACT</name>
<dbReference type="SUPFAM" id="SSF51735">
    <property type="entry name" value="NAD(P)-binding Rossmann-fold domains"/>
    <property type="match status" value="1"/>
</dbReference>
<dbReference type="RefSeq" id="WP_210509337.1">
    <property type="nucleotide sequence ID" value="NZ_JAFIDN010000001.1"/>
</dbReference>
<proteinExistence type="predicted"/>
<dbReference type="InterPro" id="IPR051783">
    <property type="entry name" value="NAD(P)-dependent_oxidoreduct"/>
</dbReference>
<protein>
    <submittedName>
        <fullName evidence="2">NAD(P)-dependent oxidoreductase</fullName>
    </submittedName>
</protein>
<organism evidence="2 3">
    <name type="scientific">Natronogracilivirga saccharolytica</name>
    <dbReference type="NCBI Taxonomy" id="2812953"/>
    <lineage>
        <taxon>Bacteria</taxon>
        <taxon>Pseudomonadati</taxon>
        <taxon>Balneolota</taxon>
        <taxon>Balneolia</taxon>
        <taxon>Balneolales</taxon>
        <taxon>Cyclonatronaceae</taxon>
        <taxon>Natronogracilivirga</taxon>
    </lineage>
</organism>
<dbReference type="InterPro" id="IPR036291">
    <property type="entry name" value="NAD(P)-bd_dom_sf"/>
</dbReference>
<dbReference type="EMBL" id="JAFIDN010000001">
    <property type="protein sequence ID" value="MBP3191099.1"/>
    <property type="molecule type" value="Genomic_DNA"/>
</dbReference>
<evidence type="ECO:0000313" key="3">
    <source>
        <dbReference type="Proteomes" id="UP000673975"/>
    </source>
</evidence>
<dbReference type="InterPro" id="IPR001509">
    <property type="entry name" value="Epimerase_deHydtase"/>
</dbReference>
<dbReference type="AlphaFoldDB" id="A0A8J7RNU6"/>
<feature type="domain" description="NAD-dependent epimerase/dehydratase" evidence="1">
    <location>
        <begin position="4"/>
        <end position="214"/>
    </location>
</feature>
<dbReference type="GO" id="GO:0004029">
    <property type="term" value="F:aldehyde dehydrogenase (NAD+) activity"/>
    <property type="evidence" value="ECO:0007669"/>
    <property type="project" value="TreeGrafter"/>
</dbReference>